<keyword evidence="3" id="KW-1185">Reference proteome</keyword>
<accession>A0A7X3FRH5</accession>
<feature type="signal peptide" evidence="1">
    <location>
        <begin position="1"/>
        <end position="18"/>
    </location>
</feature>
<name>A0A7X3FRH5_9HYPH</name>
<feature type="chain" id="PRO_5031089470" evidence="1">
    <location>
        <begin position="19"/>
        <end position="128"/>
    </location>
</feature>
<organism evidence="2 3">
    <name type="scientific">Devosia marina</name>
    <dbReference type="NCBI Taxonomy" id="2683198"/>
    <lineage>
        <taxon>Bacteria</taxon>
        <taxon>Pseudomonadati</taxon>
        <taxon>Pseudomonadota</taxon>
        <taxon>Alphaproteobacteria</taxon>
        <taxon>Hyphomicrobiales</taxon>
        <taxon>Devosiaceae</taxon>
        <taxon>Devosia</taxon>
    </lineage>
</organism>
<proteinExistence type="predicted"/>
<evidence type="ECO:0000313" key="2">
    <source>
        <dbReference type="EMBL" id="MVS99265.1"/>
    </source>
</evidence>
<dbReference type="Proteomes" id="UP000438106">
    <property type="component" value="Unassembled WGS sequence"/>
</dbReference>
<keyword evidence="1" id="KW-0732">Signal</keyword>
<comment type="caution">
    <text evidence="2">The sequence shown here is derived from an EMBL/GenBank/DDBJ whole genome shotgun (WGS) entry which is preliminary data.</text>
</comment>
<gene>
    <name evidence="2" type="ORF">GO014_09555</name>
</gene>
<evidence type="ECO:0000313" key="3">
    <source>
        <dbReference type="Proteomes" id="UP000438106"/>
    </source>
</evidence>
<protein>
    <submittedName>
        <fullName evidence="2">Uncharacterized protein</fullName>
    </submittedName>
</protein>
<sequence length="128" mass="14120">MRGAVILISFLMSSSAQAALNCSETTVYRQDVEGATGWNQILPVAPEDAAMADFSEFPFLDLTINGETTRYTTTSGGTGIRSRAAYIPDNENAKSFAYTMFDISERVTENQPGHFMILDGDLYWPECK</sequence>
<dbReference type="RefSeq" id="WP_157290138.1">
    <property type="nucleotide sequence ID" value="NZ_WQRF01000002.1"/>
</dbReference>
<evidence type="ECO:0000256" key="1">
    <source>
        <dbReference type="SAM" id="SignalP"/>
    </source>
</evidence>
<dbReference type="AlphaFoldDB" id="A0A7X3FRH5"/>
<reference evidence="2 3" key="1">
    <citation type="submission" date="2019-12" db="EMBL/GenBank/DDBJ databases">
        <title>Devosia maris sp. nov., isolated from the deep seawater.</title>
        <authorList>
            <person name="Liu Y."/>
        </authorList>
    </citation>
    <scope>NUCLEOTIDE SEQUENCE [LARGE SCALE GENOMIC DNA]</scope>
    <source>
        <strain evidence="2 3">L53-10-65</strain>
    </source>
</reference>
<dbReference type="EMBL" id="WQRF01000002">
    <property type="protein sequence ID" value="MVS99265.1"/>
    <property type="molecule type" value="Genomic_DNA"/>
</dbReference>